<organism evidence="1 2">
    <name type="scientific">Bifidobacterium gallicum DSM 20093 = LMG 11596</name>
    <dbReference type="NCBI Taxonomy" id="561180"/>
    <lineage>
        <taxon>Bacteria</taxon>
        <taxon>Bacillati</taxon>
        <taxon>Actinomycetota</taxon>
        <taxon>Actinomycetes</taxon>
        <taxon>Bifidobacteriales</taxon>
        <taxon>Bifidobacteriaceae</taxon>
        <taxon>Bifidobacterium</taxon>
    </lineage>
</organism>
<evidence type="ECO:0000313" key="2">
    <source>
        <dbReference type="Proteomes" id="UP000003656"/>
    </source>
</evidence>
<dbReference type="AlphaFoldDB" id="D1NVJ3"/>
<accession>D1NVJ3</accession>
<comment type="caution">
    <text evidence="1">The sequence shown here is derived from an EMBL/GenBank/DDBJ whole genome shotgun (WGS) entry which is preliminary data.</text>
</comment>
<sequence length="46" mass="4905">MRFGSWNCGFADQVGKGRRGLGAETAVLLTGLVSGDAVWESELQFS</sequence>
<name>D1NVJ3_9BIFI</name>
<dbReference type="Proteomes" id="UP000003656">
    <property type="component" value="Unassembled WGS sequence"/>
</dbReference>
<proteinExistence type="predicted"/>
<reference evidence="1 2" key="1">
    <citation type="submission" date="2009-11" db="EMBL/GenBank/DDBJ databases">
        <authorList>
            <person name="Weinstock G."/>
            <person name="Sodergren E."/>
            <person name="Clifton S."/>
            <person name="Fulton L."/>
            <person name="Fulton B."/>
            <person name="Courtney L."/>
            <person name="Fronick C."/>
            <person name="Harrison M."/>
            <person name="Strong C."/>
            <person name="Farmer C."/>
            <person name="Delahaunty K."/>
            <person name="Markovic C."/>
            <person name="Hall O."/>
            <person name="Minx P."/>
            <person name="Tomlinson C."/>
            <person name="Mitreva M."/>
            <person name="Nelson J."/>
            <person name="Hou S."/>
            <person name="Wollam A."/>
            <person name="Pepin K.H."/>
            <person name="Johnson M."/>
            <person name="Bhonagiri V."/>
            <person name="Nash W.E."/>
            <person name="Warren W."/>
            <person name="Chinwalla A."/>
            <person name="Mardis E.R."/>
            <person name="Wilson R.K."/>
        </authorList>
    </citation>
    <scope>NUCLEOTIDE SEQUENCE [LARGE SCALE GENOMIC DNA]</scope>
    <source>
        <strain evidence="1 2">DSM 20093</strain>
    </source>
</reference>
<dbReference type="EMBL" id="ABXB03000003">
    <property type="protein sequence ID" value="EFA22844.1"/>
    <property type="molecule type" value="Genomic_DNA"/>
</dbReference>
<evidence type="ECO:0000313" key="1">
    <source>
        <dbReference type="EMBL" id="EFA22844.1"/>
    </source>
</evidence>
<gene>
    <name evidence="1" type="ORF">BIFGAL_03882</name>
</gene>
<protein>
    <submittedName>
        <fullName evidence="1">Uncharacterized protein</fullName>
    </submittedName>
</protein>